<dbReference type="AlphaFoldDB" id="A0A1Z4C1X0"/>
<keyword evidence="1" id="KW-0732">Signal</keyword>
<organism evidence="2 3">
    <name type="scientific">Methylovulum psychrotolerans</name>
    <dbReference type="NCBI Taxonomy" id="1704499"/>
    <lineage>
        <taxon>Bacteria</taxon>
        <taxon>Pseudomonadati</taxon>
        <taxon>Pseudomonadota</taxon>
        <taxon>Gammaproteobacteria</taxon>
        <taxon>Methylococcales</taxon>
        <taxon>Methylococcaceae</taxon>
        <taxon>Methylovulum</taxon>
    </lineage>
</organism>
<evidence type="ECO:0000313" key="3">
    <source>
        <dbReference type="Proteomes" id="UP000197019"/>
    </source>
</evidence>
<dbReference type="EMBL" id="CP022129">
    <property type="protein sequence ID" value="ASF47521.1"/>
    <property type="molecule type" value="Genomic_DNA"/>
</dbReference>
<evidence type="ECO:0000313" key="2">
    <source>
        <dbReference type="EMBL" id="ASF47521.1"/>
    </source>
</evidence>
<feature type="signal peptide" evidence="1">
    <location>
        <begin position="1"/>
        <end position="18"/>
    </location>
</feature>
<protein>
    <submittedName>
        <fullName evidence="2">Uncharacterized protein</fullName>
    </submittedName>
</protein>
<keyword evidence="3" id="KW-1185">Reference proteome</keyword>
<proteinExistence type="predicted"/>
<gene>
    <name evidence="2" type="ORF">CEK71_16435</name>
</gene>
<accession>A0A1Z4C1X0</accession>
<dbReference type="RefSeq" id="WP_088620393.1">
    <property type="nucleotide sequence ID" value="NZ_CP022129.1"/>
</dbReference>
<reference evidence="2 3" key="1">
    <citation type="submission" date="2017-06" db="EMBL/GenBank/DDBJ databases">
        <title>Genome Sequencing of the methanotroph Methylovulum psychrotolerants str. HV10-M2 isolated from a high-altitude environment.</title>
        <authorList>
            <person name="Mateos-Rivera A."/>
        </authorList>
    </citation>
    <scope>NUCLEOTIDE SEQUENCE [LARGE SCALE GENOMIC DNA]</scope>
    <source>
        <strain evidence="2 3">HV10_M2</strain>
    </source>
</reference>
<feature type="chain" id="PRO_5013051782" evidence="1">
    <location>
        <begin position="19"/>
        <end position="156"/>
    </location>
</feature>
<name>A0A1Z4C1X0_9GAMM</name>
<evidence type="ECO:0000256" key="1">
    <source>
        <dbReference type="SAM" id="SignalP"/>
    </source>
</evidence>
<sequence>MKPIAICCLLLASFLVTGNGVGKENLPADHLTRFDNLNKFGGGYSLDVFDDKKIHAALKKLLGKYLSQFKDNLSVSDGIAINTAGALETSGCAQHLCTIEDATLYMHASGEIYAAIHTDKKVLYFTTDAEYKAKPIDPIVRFMKAFPEAQLVLMSN</sequence>
<dbReference type="KEGG" id="mpsy:CEK71_16435"/>
<dbReference type="Proteomes" id="UP000197019">
    <property type="component" value="Chromosome"/>
</dbReference>